<keyword evidence="4" id="KW-0479">Metal-binding</keyword>
<name>R7RRM7_9CLOT</name>
<protein>
    <submittedName>
        <fullName evidence="8">Oxygen-independent coproporphyrinogen III oxidase</fullName>
        <ecNumber evidence="8">1.-.-.-</ecNumber>
    </submittedName>
</protein>
<dbReference type="SUPFAM" id="SSF102114">
    <property type="entry name" value="Radical SAM enzymes"/>
    <property type="match status" value="1"/>
</dbReference>
<evidence type="ECO:0000256" key="6">
    <source>
        <dbReference type="ARBA" id="ARBA00023014"/>
    </source>
</evidence>
<dbReference type="AlphaFoldDB" id="R7RRM7"/>
<accession>R7RRM7</accession>
<evidence type="ECO:0000313" key="8">
    <source>
        <dbReference type="EMBL" id="CDF57915.1"/>
    </source>
</evidence>
<keyword evidence="6" id="KW-0411">Iron-sulfur</keyword>
<dbReference type="InterPro" id="IPR006638">
    <property type="entry name" value="Elp3/MiaA/NifB-like_rSAM"/>
</dbReference>
<dbReference type="InterPro" id="IPR007197">
    <property type="entry name" value="rSAM"/>
</dbReference>
<dbReference type="HOGENOM" id="CLU_057482_0_0_9"/>
<dbReference type="EMBL" id="CAVN010000092">
    <property type="protein sequence ID" value="CDF57915.1"/>
    <property type="molecule type" value="Genomic_DNA"/>
</dbReference>
<keyword evidence="8" id="KW-0560">Oxidoreductase</keyword>
<evidence type="ECO:0000256" key="4">
    <source>
        <dbReference type="ARBA" id="ARBA00022723"/>
    </source>
</evidence>
<keyword evidence="5" id="KW-0408">Iron</keyword>
<dbReference type="Gene3D" id="3.80.30.20">
    <property type="entry name" value="tm_1862 like domain"/>
    <property type="match status" value="1"/>
</dbReference>
<dbReference type="eggNOG" id="COG1243">
    <property type="taxonomic scope" value="Bacteria"/>
</dbReference>
<sequence length="336" mass="38858">MYILQSKKITGQIKDITPEDADNIIKQHLSTIKREDSYIEVSFFGGSFTAIEIDKQNELLEVSKKYLDMGLIDAVRLSTRPDYIDDNILTNLKKYGVKNIELGVQSMDDEVLKKLCRGHTSFDVVRASILIKKYGFNLGLQMMVGAYGDTYEKDIYTANKIVELRPNFVRIYPTLVIKDTYLEVLYKSGMYKPLELDEAVKICKELYKIFYKNEIYILRIGLQASEELTLGKSVIAGPFHPAFRELVESSILNEMIYSIIKNDFSEASNLELQVNQQTLSKIYSDKKRYFNDLLRQISNKIIKIKQNQALNTFEILLKTNEKCKKMSLFEYIISQC</sequence>
<dbReference type="EC" id="1.-.-.-" evidence="8"/>
<dbReference type="Pfam" id="PF04055">
    <property type="entry name" value="Radical_SAM"/>
    <property type="match status" value="1"/>
</dbReference>
<keyword evidence="9" id="KW-1185">Reference proteome</keyword>
<dbReference type="GO" id="GO:0046872">
    <property type="term" value="F:metal ion binding"/>
    <property type="evidence" value="ECO:0007669"/>
    <property type="project" value="UniProtKB-KW"/>
</dbReference>
<proteinExistence type="predicted"/>
<evidence type="ECO:0000259" key="7">
    <source>
        <dbReference type="PROSITE" id="PS51918"/>
    </source>
</evidence>
<dbReference type="Pfam" id="PF16199">
    <property type="entry name" value="Radical_SAM_C"/>
    <property type="match status" value="1"/>
</dbReference>
<evidence type="ECO:0000256" key="3">
    <source>
        <dbReference type="ARBA" id="ARBA00022691"/>
    </source>
</evidence>
<dbReference type="InterPro" id="IPR032432">
    <property type="entry name" value="Radical_SAM_C"/>
</dbReference>
<evidence type="ECO:0000256" key="5">
    <source>
        <dbReference type="ARBA" id="ARBA00023004"/>
    </source>
</evidence>
<reference evidence="8" key="1">
    <citation type="submission" date="2013-03" db="EMBL/GenBank/DDBJ databases">
        <title>Draft genome sequence of the hydrogen-ethanol-producing anaerobic alkalithermophilic Caloramator celere.</title>
        <authorList>
            <person name="Ciranna A."/>
            <person name="Larjo A."/>
            <person name="Kivisto A."/>
            <person name="Santala V."/>
            <person name="Roos C."/>
            <person name="Karp M."/>
        </authorList>
    </citation>
    <scope>NUCLEOTIDE SEQUENCE [LARGE SCALE GENOMIC DNA]</scope>
    <source>
        <strain evidence="8">DSM 8682</strain>
    </source>
</reference>
<dbReference type="GO" id="GO:0005737">
    <property type="term" value="C:cytoplasm"/>
    <property type="evidence" value="ECO:0007669"/>
    <property type="project" value="TreeGrafter"/>
</dbReference>
<dbReference type="PROSITE" id="PS51918">
    <property type="entry name" value="RADICAL_SAM"/>
    <property type="match status" value="1"/>
</dbReference>
<evidence type="ECO:0000313" key="9">
    <source>
        <dbReference type="Proteomes" id="UP000014923"/>
    </source>
</evidence>
<comment type="cofactor">
    <cofactor evidence="1">
        <name>[4Fe-4S] cluster</name>
        <dbReference type="ChEBI" id="CHEBI:49883"/>
    </cofactor>
</comment>
<dbReference type="GO" id="GO:0051539">
    <property type="term" value="F:4 iron, 4 sulfur cluster binding"/>
    <property type="evidence" value="ECO:0007669"/>
    <property type="project" value="UniProtKB-KW"/>
</dbReference>
<evidence type="ECO:0000256" key="2">
    <source>
        <dbReference type="ARBA" id="ARBA00022485"/>
    </source>
</evidence>
<dbReference type="InterPro" id="IPR058240">
    <property type="entry name" value="rSAM_sf"/>
</dbReference>
<dbReference type="GO" id="GO:0002926">
    <property type="term" value="P:tRNA wobble base 5-methoxycarbonylmethyl-2-thiouridinylation"/>
    <property type="evidence" value="ECO:0007669"/>
    <property type="project" value="TreeGrafter"/>
</dbReference>
<dbReference type="InterPro" id="IPR039661">
    <property type="entry name" value="ELP3"/>
</dbReference>
<comment type="caution">
    <text evidence="8">The sequence shown here is derived from an EMBL/GenBank/DDBJ whole genome shotgun (WGS) entry which is preliminary data.</text>
</comment>
<feature type="domain" description="Radical SAM core" evidence="7">
    <location>
        <begin position="1"/>
        <end position="218"/>
    </location>
</feature>
<evidence type="ECO:0000256" key="1">
    <source>
        <dbReference type="ARBA" id="ARBA00001966"/>
    </source>
</evidence>
<dbReference type="CDD" id="cd01335">
    <property type="entry name" value="Radical_SAM"/>
    <property type="match status" value="1"/>
</dbReference>
<dbReference type="GO" id="GO:0016491">
    <property type="term" value="F:oxidoreductase activity"/>
    <property type="evidence" value="ECO:0007669"/>
    <property type="project" value="UniProtKB-KW"/>
</dbReference>
<keyword evidence="3" id="KW-0949">S-adenosyl-L-methionine</keyword>
<gene>
    <name evidence="8" type="ORF">TCEL_01829</name>
</gene>
<organism evidence="8 9">
    <name type="scientific">Thermobrachium celere DSM 8682</name>
    <dbReference type="NCBI Taxonomy" id="941824"/>
    <lineage>
        <taxon>Bacteria</taxon>
        <taxon>Bacillati</taxon>
        <taxon>Bacillota</taxon>
        <taxon>Clostridia</taxon>
        <taxon>Eubacteriales</taxon>
        <taxon>Clostridiaceae</taxon>
        <taxon>Thermobrachium</taxon>
    </lineage>
</organism>
<dbReference type="InterPro" id="IPR023404">
    <property type="entry name" value="rSAM_horseshoe"/>
</dbReference>
<dbReference type="SMART" id="SM00729">
    <property type="entry name" value="Elp3"/>
    <property type="match status" value="1"/>
</dbReference>
<dbReference type="PANTHER" id="PTHR11135:SF0">
    <property type="entry name" value="ELONGATOR COMPLEX PROTEIN 3"/>
    <property type="match status" value="1"/>
</dbReference>
<keyword evidence="2" id="KW-0004">4Fe-4S</keyword>
<dbReference type="Proteomes" id="UP000014923">
    <property type="component" value="Unassembled WGS sequence"/>
</dbReference>
<dbReference type="PANTHER" id="PTHR11135">
    <property type="entry name" value="HISTONE ACETYLTRANSFERASE-RELATED"/>
    <property type="match status" value="1"/>
</dbReference>